<sequence length="97" mass="11259">MAGGRGFEWDDTKAASNRAAHGVPFETARRFDFERAEIMVDDRRAYGETRMVAVGEIDGRVHVLVYTERRDRIRVISLRKANRKEIDRYARFLQAQG</sequence>
<evidence type="ECO:0000313" key="1">
    <source>
        <dbReference type="EMBL" id="KKN47346.1"/>
    </source>
</evidence>
<dbReference type="AlphaFoldDB" id="A0A0F9TE77"/>
<gene>
    <name evidence="1" type="ORF">LCGC14_0663760</name>
</gene>
<dbReference type="Pfam" id="PF04365">
    <property type="entry name" value="BrnT_toxin"/>
    <property type="match status" value="1"/>
</dbReference>
<comment type="caution">
    <text evidence="1">The sequence shown here is derived from an EMBL/GenBank/DDBJ whole genome shotgun (WGS) entry which is preliminary data.</text>
</comment>
<dbReference type="InterPro" id="IPR007460">
    <property type="entry name" value="BrnT_toxin"/>
</dbReference>
<dbReference type="InterPro" id="IPR038573">
    <property type="entry name" value="BrnT_sf"/>
</dbReference>
<evidence type="ECO:0008006" key="2">
    <source>
        <dbReference type="Google" id="ProtNLM"/>
    </source>
</evidence>
<protein>
    <recommendedName>
        <fullName evidence="2">BrnT family toxin</fullName>
    </recommendedName>
</protein>
<proteinExistence type="predicted"/>
<dbReference type="Gene3D" id="3.10.450.530">
    <property type="entry name" value="Ribonuclease toxin, BrnT, of type II toxin-antitoxin system"/>
    <property type="match status" value="1"/>
</dbReference>
<organism evidence="1">
    <name type="scientific">marine sediment metagenome</name>
    <dbReference type="NCBI Taxonomy" id="412755"/>
    <lineage>
        <taxon>unclassified sequences</taxon>
        <taxon>metagenomes</taxon>
        <taxon>ecological metagenomes</taxon>
    </lineage>
</organism>
<name>A0A0F9TE77_9ZZZZ</name>
<accession>A0A0F9TE77</accession>
<dbReference type="EMBL" id="LAZR01001281">
    <property type="protein sequence ID" value="KKN47346.1"/>
    <property type="molecule type" value="Genomic_DNA"/>
</dbReference>
<reference evidence="1" key="1">
    <citation type="journal article" date="2015" name="Nature">
        <title>Complex archaea that bridge the gap between prokaryotes and eukaryotes.</title>
        <authorList>
            <person name="Spang A."/>
            <person name="Saw J.H."/>
            <person name="Jorgensen S.L."/>
            <person name="Zaremba-Niedzwiedzka K."/>
            <person name="Martijn J."/>
            <person name="Lind A.E."/>
            <person name="van Eijk R."/>
            <person name="Schleper C."/>
            <person name="Guy L."/>
            <person name="Ettema T.J."/>
        </authorList>
    </citation>
    <scope>NUCLEOTIDE SEQUENCE</scope>
</reference>